<evidence type="ECO:0000256" key="1">
    <source>
        <dbReference type="SAM" id="MobiDB-lite"/>
    </source>
</evidence>
<feature type="region of interest" description="Disordered" evidence="1">
    <location>
        <begin position="1"/>
        <end position="49"/>
    </location>
</feature>
<feature type="region of interest" description="Disordered" evidence="1">
    <location>
        <begin position="66"/>
        <end position="97"/>
    </location>
</feature>
<feature type="compositionally biased region" description="Basic residues" evidence="1">
    <location>
        <begin position="499"/>
        <end position="519"/>
    </location>
</feature>
<feature type="compositionally biased region" description="Polar residues" evidence="1">
    <location>
        <begin position="439"/>
        <end position="456"/>
    </location>
</feature>
<feature type="compositionally biased region" description="Basic and acidic residues" evidence="1">
    <location>
        <begin position="461"/>
        <end position="473"/>
    </location>
</feature>
<proteinExistence type="predicted"/>
<feature type="compositionally biased region" description="Acidic residues" evidence="1">
    <location>
        <begin position="352"/>
        <end position="364"/>
    </location>
</feature>
<dbReference type="AlphaFoldDB" id="A0A9P8VMH7"/>
<gene>
    <name evidence="2" type="ORF">F5X68DRAFT_258054</name>
</gene>
<feature type="compositionally biased region" description="Basic and acidic residues" evidence="1">
    <location>
        <begin position="257"/>
        <end position="266"/>
    </location>
</feature>
<accession>A0A9P8VMH7</accession>
<reference evidence="2" key="1">
    <citation type="journal article" date="2021" name="Nat. Commun.">
        <title>Genetic determinants of endophytism in the Arabidopsis root mycobiome.</title>
        <authorList>
            <person name="Mesny F."/>
            <person name="Miyauchi S."/>
            <person name="Thiergart T."/>
            <person name="Pickel B."/>
            <person name="Atanasova L."/>
            <person name="Karlsson M."/>
            <person name="Huettel B."/>
            <person name="Barry K.W."/>
            <person name="Haridas S."/>
            <person name="Chen C."/>
            <person name="Bauer D."/>
            <person name="Andreopoulos W."/>
            <person name="Pangilinan J."/>
            <person name="LaButti K."/>
            <person name="Riley R."/>
            <person name="Lipzen A."/>
            <person name="Clum A."/>
            <person name="Drula E."/>
            <person name="Henrissat B."/>
            <person name="Kohler A."/>
            <person name="Grigoriev I.V."/>
            <person name="Martin F.M."/>
            <person name="Hacquard S."/>
        </authorList>
    </citation>
    <scope>NUCLEOTIDE SEQUENCE</scope>
    <source>
        <strain evidence="2">MPI-SDFR-AT-0117</strain>
    </source>
</reference>
<feature type="compositionally biased region" description="Polar residues" evidence="1">
    <location>
        <begin position="1"/>
        <end position="10"/>
    </location>
</feature>
<feature type="compositionally biased region" description="Acidic residues" evidence="1">
    <location>
        <begin position="480"/>
        <end position="491"/>
    </location>
</feature>
<evidence type="ECO:0000313" key="2">
    <source>
        <dbReference type="EMBL" id="KAH6695405.1"/>
    </source>
</evidence>
<dbReference type="Proteomes" id="UP000770015">
    <property type="component" value="Unassembled WGS sequence"/>
</dbReference>
<feature type="region of interest" description="Disordered" evidence="1">
    <location>
        <begin position="303"/>
        <end position="519"/>
    </location>
</feature>
<sequence length="519" mass="56162">MPDATSTPGKTSEKNGACSTAAEVPVTAAAPAAESPSDPALPGESSAAREARLAAQARLLAEINAAPVEGSAHEGPTTTRATPESDAAREAARRAARERFHARLNAPVEGPVRIIDMKTFGTPTKWIIREGVSSIVTYSEIITQIMGRRDLIIQSNMGPPGYGPGSGPCSMNNRVMFIVVDITEDAVLQTFYKANECVVELEDGMKTVRLLETGAKGKETERLINEKLELGPDGVRDTGGTPTRKPNTAKAKPSPATERRKMGMSAKECEEAVPEFKHYDKLYENESTDDDMTVGESCDSVGAADGTHVTEGGETAETAQVWDEMDEEPMMVKKARKEDARARRNNPSTEESTVDEFTDDDDTIDAPTTKTKRPSTDKPSADKSESNEKSTAEKPSTDKSSTDESKSNKKSAVATDRPRVVAVKSLRIVNTSKGDEPTTPKSTASKPGENITNRPKTVTPKADKGKGKAKANEVENYQTDVDEEEAEEIEWDVAPKTPTPKKHAINYKKAKKAKRKNRR</sequence>
<feature type="compositionally biased region" description="Basic and acidic residues" evidence="1">
    <location>
        <begin position="374"/>
        <end position="407"/>
    </location>
</feature>
<feature type="compositionally biased region" description="Basic and acidic residues" evidence="1">
    <location>
        <begin position="226"/>
        <end position="236"/>
    </location>
</feature>
<feature type="region of interest" description="Disordered" evidence="1">
    <location>
        <begin position="226"/>
        <end position="266"/>
    </location>
</feature>
<dbReference type="EMBL" id="JAGSXJ010000002">
    <property type="protein sequence ID" value="KAH6695405.1"/>
    <property type="molecule type" value="Genomic_DNA"/>
</dbReference>
<feature type="compositionally biased region" description="Low complexity" evidence="1">
    <location>
        <begin position="20"/>
        <end position="46"/>
    </location>
</feature>
<name>A0A9P8VMH7_9PEZI</name>
<evidence type="ECO:0000313" key="3">
    <source>
        <dbReference type="Proteomes" id="UP000770015"/>
    </source>
</evidence>
<keyword evidence="3" id="KW-1185">Reference proteome</keyword>
<feature type="compositionally biased region" description="Basic and acidic residues" evidence="1">
    <location>
        <begin position="86"/>
        <end position="97"/>
    </location>
</feature>
<comment type="caution">
    <text evidence="2">The sequence shown here is derived from an EMBL/GenBank/DDBJ whole genome shotgun (WGS) entry which is preliminary data.</text>
</comment>
<protein>
    <submittedName>
        <fullName evidence="2">Uncharacterized protein</fullName>
    </submittedName>
</protein>
<organism evidence="2 3">
    <name type="scientific">Plectosphaerella plurivora</name>
    <dbReference type="NCBI Taxonomy" id="936078"/>
    <lineage>
        <taxon>Eukaryota</taxon>
        <taxon>Fungi</taxon>
        <taxon>Dikarya</taxon>
        <taxon>Ascomycota</taxon>
        <taxon>Pezizomycotina</taxon>
        <taxon>Sordariomycetes</taxon>
        <taxon>Hypocreomycetidae</taxon>
        <taxon>Glomerellales</taxon>
        <taxon>Plectosphaerellaceae</taxon>
        <taxon>Plectosphaerella</taxon>
    </lineage>
</organism>